<name>E3N6Z1_CAERE</name>
<dbReference type="HOGENOM" id="CLU_2592048_0_0_1"/>
<sequence length="80" mass="9116">MPTRPAYQHHHYSTGSNNGHQQAIQQQSAPGGLTYRSTNTTSQQMMGQRYGVANYKPHRKEFLVVKVAKIAENWVGYPER</sequence>
<keyword evidence="3" id="KW-1185">Reference proteome</keyword>
<dbReference type="Proteomes" id="UP000008281">
    <property type="component" value="Unassembled WGS sequence"/>
</dbReference>
<dbReference type="AlphaFoldDB" id="E3N6Z1"/>
<dbReference type="EMBL" id="DS268544">
    <property type="protein sequence ID" value="EFO88336.1"/>
    <property type="molecule type" value="Genomic_DNA"/>
</dbReference>
<organism evidence="3">
    <name type="scientific">Caenorhabditis remanei</name>
    <name type="common">Caenorhabditis vulgaris</name>
    <dbReference type="NCBI Taxonomy" id="31234"/>
    <lineage>
        <taxon>Eukaryota</taxon>
        <taxon>Metazoa</taxon>
        <taxon>Ecdysozoa</taxon>
        <taxon>Nematoda</taxon>
        <taxon>Chromadorea</taxon>
        <taxon>Rhabditida</taxon>
        <taxon>Rhabditina</taxon>
        <taxon>Rhabditomorpha</taxon>
        <taxon>Rhabditoidea</taxon>
        <taxon>Rhabditidae</taxon>
        <taxon>Peloderinae</taxon>
        <taxon>Caenorhabditis</taxon>
    </lineage>
</organism>
<protein>
    <submittedName>
        <fullName evidence="2">Uncharacterized protein</fullName>
    </submittedName>
</protein>
<proteinExistence type="predicted"/>
<dbReference type="InParanoid" id="E3N6Z1"/>
<accession>E3N6Z1</accession>
<feature type="region of interest" description="Disordered" evidence="1">
    <location>
        <begin position="1"/>
        <end position="42"/>
    </location>
</feature>
<gene>
    <name evidence="2" type="ORF">CRE_12248</name>
</gene>
<reference evidence="2" key="1">
    <citation type="submission" date="2007-07" db="EMBL/GenBank/DDBJ databases">
        <title>PCAP assembly of the Caenorhabditis remanei genome.</title>
        <authorList>
            <consortium name="The Caenorhabditis remanei Sequencing Consortium"/>
            <person name="Wilson R.K."/>
        </authorList>
    </citation>
    <scope>NUCLEOTIDE SEQUENCE [LARGE SCALE GENOMIC DNA]</scope>
    <source>
        <strain evidence="2">PB4641</strain>
    </source>
</reference>
<feature type="compositionally biased region" description="Polar residues" evidence="1">
    <location>
        <begin position="13"/>
        <end position="42"/>
    </location>
</feature>
<evidence type="ECO:0000313" key="3">
    <source>
        <dbReference type="Proteomes" id="UP000008281"/>
    </source>
</evidence>
<evidence type="ECO:0000313" key="2">
    <source>
        <dbReference type="EMBL" id="EFO88336.1"/>
    </source>
</evidence>
<evidence type="ECO:0000256" key="1">
    <source>
        <dbReference type="SAM" id="MobiDB-lite"/>
    </source>
</evidence>